<dbReference type="STRING" id="35570.A0A1I8PQT0"/>
<dbReference type="GO" id="GO:0000981">
    <property type="term" value="F:DNA-binding transcription factor activity, RNA polymerase II-specific"/>
    <property type="evidence" value="ECO:0007669"/>
    <property type="project" value="TreeGrafter"/>
</dbReference>
<keyword evidence="7" id="KW-0539">Nucleus</keyword>
<accession>A0A1I8PQT0</accession>
<dbReference type="EnsemblMetazoa" id="SCAU010244-RA">
    <property type="protein sequence ID" value="SCAU010244-PA"/>
    <property type="gene ID" value="SCAU010244"/>
</dbReference>
<evidence type="ECO:0000256" key="8">
    <source>
        <dbReference type="ARBA" id="ARBA00037948"/>
    </source>
</evidence>
<keyword evidence="4 9" id="KW-0863">Zinc-finger</keyword>
<feature type="domain" description="C2H2-type" evidence="12">
    <location>
        <begin position="533"/>
        <end position="560"/>
    </location>
</feature>
<proteinExistence type="inferred from homology"/>
<feature type="domain" description="C2H2-type" evidence="12">
    <location>
        <begin position="634"/>
        <end position="662"/>
    </location>
</feature>
<evidence type="ECO:0000256" key="9">
    <source>
        <dbReference type="PROSITE-ProRule" id="PRU00042"/>
    </source>
</evidence>
<dbReference type="SMART" id="SM00868">
    <property type="entry name" value="zf-AD"/>
    <property type="match status" value="1"/>
</dbReference>
<dbReference type="VEuPathDB" id="VectorBase:SCAU010244"/>
<gene>
    <name evidence="14" type="primary">106084139</name>
</gene>
<evidence type="ECO:0008006" key="16">
    <source>
        <dbReference type="Google" id="ProtNLM"/>
    </source>
</evidence>
<dbReference type="InterPro" id="IPR012934">
    <property type="entry name" value="Znf_AD"/>
</dbReference>
<evidence type="ECO:0000259" key="13">
    <source>
        <dbReference type="PROSITE" id="PS51915"/>
    </source>
</evidence>
<dbReference type="InterPro" id="IPR050527">
    <property type="entry name" value="Snail/Krueppel_Znf"/>
</dbReference>
<dbReference type="PROSITE" id="PS50157">
    <property type="entry name" value="ZINC_FINGER_C2H2_2"/>
    <property type="match status" value="6"/>
</dbReference>
<dbReference type="SMART" id="SM00355">
    <property type="entry name" value="ZnF_C2H2"/>
    <property type="match status" value="9"/>
</dbReference>
<keyword evidence="2 10" id="KW-0479">Metal-binding</keyword>
<keyword evidence="15" id="KW-1185">Reference proteome</keyword>
<dbReference type="KEGG" id="scac:106084139"/>
<evidence type="ECO:0000256" key="7">
    <source>
        <dbReference type="ARBA" id="ARBA00023242"/>
    </source>
</evidence>
<feature type="binding site" evidence="10">
    <location>
        <position position="57"/>
    </location>
    <ligand>
        <name>Zn(2+)</name>
        <dbReference type="ChEBI" id="CHEBI:29105"/>
    </ligand>
</feature>
<dbReference type="Pfam" id="PF00096">
    <property type="entry name" value="zf-C2H2"/>
    <property type="match status" value="3"/>
</dbReference>
<feature type="binding site" evidence="10">
    <location>
        <position position="7"/>
    </location>
    <ligand>
        <name>Zn(2+)</name>
        <dbReference type="ChEBI" id="CHEBI:29105"/>
    </ligand>
</feature>
<dbReference type="GO" id="GO:0005634">
    <property type="term" value="C:nucleus"/>
    <property type="evidence" value="ECO:0007669"/>
    <property type="project" value="UniProtKB-SubCell"/>
</dbReference>
<evidence type="ECO:0000256" key="10">
    <source>
        <dbReference type="PROSITE-ProRule" id="PRU01263"/>
    </source>
</evidence>
<dbReference type="Proteomes" id="UP000095300">
    <property type="component" value="Unassembled WGS sequence"/>
</dbReference>
<reference evidence="14" key="1">
    <citation type="submission" date="2020-05" db="UniProtKB">
        <authorList>
            <consortium name="EnsemblMetazoa"/>
        </authorList>
    </citation>
    <scope>IDENTIFICATION</scope>
    <source>
        <strain evidence="14">USDA</strain>
    </source>
</reference>
<feature type="compositionally biased region" description="Polar residues" evidence="11">
    <location>
        <begin position="310"/>
        <end position="323"/>
    </location>
</feature>
<dbReference type="SUPFAM" id="SSF57667">
    <property type="entry name" value="beta-beta-alpha zinc fingers"/>
    <property type="match status" value="4"/>
</dbReference>
<evidence type="ECO:0000256" key="6">
    <source>
        <dbReference type="ARBA" id="ARBA00023125"/>
    </source>
</evidence>
<dbReference type="Gene3D" id="3.40.1800.20">
    <property type="match status" value="1"/>
</dbReference>
<feature type="domain" description="C2H2-type" evidence="12">
    <location>
        <begin position="438"/>
        <end position="466"/>
    </location>
</feature>
<feature type="domain" description="C2H2-type" evidence="12">
    <location>
        <begin position="605"/>
        <end position="633"/>
    </location>
</feature>
<organism evidence="14 15">
    <name type="scientific">Stomoxys calcitrans</name>
    <name type="common">Stable fly</name>
    <name type="synonym">Conops calcitrans</name>
    <dbReference type="NCBI Taxonomy" id="35570"/>
    <lineage>
        <taxon>Eukaryota</taxon>
        <taxon>Metazoa</taxon>
        <taxon>Ecdysozoa</taxon>
        <taxon>Arthropoda</taxon>
        <taxon>Hexapoda</taxon>
        <taxon>Insecta</taxon>
        <taxon>Pterygota</taxon>
        <taxon>Neoptera</taxon>
        <taxon>Endopterygota</taxon>
        <taxon>Diptera</taxon>
        <taxon>Brachycera</taxon>
        <taxon>Muscomorpha</taxon>
        <taxon>Muscoidea</taxon>
        <taxon>Muscidae</taxon>
        <taxon>Stomoxys</taxon>
    </lineage>
</organism>
<dbReference type="PANTHER" id="PTHR24388">
    <property type="entry name" value="ZINC FINGER PROTEIN"/>
    <property type="match status" value="1"/>
</dbReference>
<protein>
    <recommendedName>
        <fullName evidence="16">Protein krueppel</fullName>
    </recommendedName>
</protein>
<evidence type="ECO:0000259" key="12">
    <source>
        <dbReference type="PROSITE" id="PS50157"/>
    </source>
</evidence>
<dbReference type="PROSITE" id="PS51915">
    <property type="entry name" value="ZAD"/>
    <property type="match status" value="1"/>
</dbReference>
<dbReference type="SUPFAM" id="SSF57716">
    <property type="entry name" value="Glucocorticoid receptor-like (DNA-binding domain)"/>
    <property type="match status" value="1"/>
</dbReference>
<dbReference type="FunFam" id="3.30.160.60:FF:000100">
    <property type="entry name" value="Zinc finger 45-like"/>
    <property type="match status" value="1"/>
</dbReference>
<evidence type="ECO:0000313" key="14">
    <source>
        <dbReference type="EnsemblMetazoa" id="SCAU010244-PA"/>
    </source>
</evidence>
<dbReference type="OrthoDB" id="7763429at2759"/>
<dbReference type="InterPro" id="IPR036236">
    <property type="entry name" value="Znf_C2H2_sf"/>
</dbReference>
<dbReference type="PROSITE" id="PS00028">
    <property type="entry name" value="ZINC_FINGER_C2H2_1"/>
    <property type="match status" value="7"/>
</dbReference>
<evidence type="ECO:0000256" key="11">
    <source>
        <dbReference type="SAM" id="MobiDB-lite"/>
    </source>
</evidence>
<dbReference type="Gene3D" id="3.30.160.60">
    <property type="entry name" value="Classic Zinc Finger"/>
    <property type="match status" value="4"/>
</dbReference>
<sequence length="669" mass="77852">MASATICRLCLNMCNDIQRKLYESGERTEIYFMTAKYFEAELLKTENKDINGCNIVCDECWYHISEFHTFQESIVEKQKQVSSTRISDGTFVTSEALEISEEFIKCKSPTNEVIRPLEKPRMNLNLRNPPILVQTQNETYIAAPYQQVEDNDVCNLNNTTTYSQPQFSIAVKSEKEESSHFMATELGASDIGEDLRFDLNTPKAIEKCEPSMNEYLAINAALESESKMSIVEAGQPDVYNAAMQNDSRDSFTDSEYDKPFALMEAGEFGATASNYTSKDEFPLTEYTQRLKEEDNGKKIKDDNEQTYTTTKTAIDYDTSSTDSEFNRPQVPEEAEEESEAEPDYKARRKYKRKKNYSYKTNLKLLQTAEEYDAYIAKWRPVLTCEICPEKCSTFSLLLQHFQQQHPNEKCHITCCQLKLYYRYEIEKHILYHTAPGAFKCEVCFNVFTTRYSLMVHIQANHAGHRFKCPNCPKSFAYFESLAYHKQKQNCKIAKTTTPEYKPHVCNICGRSYKSKTNLNAHIRSTHSTNRKTFNCNVCDKIFYTTYAFKGHMSKHSGERSFACEYCPKNYFANNYLSAHIKKYHPEIWEQRQKGRVEKMSGEKHHKCPSCAKVFQSYWFYKDHLRAMHSDQPYVKCTLCPKEYRYSGNLAVHFKSAHYEEWKKKNKVTT</sequence>
<dbReference type="AlphaFoldDB" id="A0A1I8PQT0"/>
<evidence type="ECO:0000256" key="2">
    <source>
        <dbReference type="ARBA" id="ARBA00022723"/>
    </source>
</evidence>
<dbReference type="GO" id="GO:0000978">
    <property type="term" value="F:RNA polymerase II cis-regulatory region sequence-specific DNA binding"/>
    <property type="evidence" value="ECO:0007669"/>
    <property type="project" value="TreeGrafter"/>
</dbReference>
<evidence type="ECO:0000256" key="4">
    <source>
        <dbReference type="ARBA" id="ARBA00022771"/>
    </source>
</evidence>
<evidence type="ECO:0000256" key="5">
    <source>
        <dbReference type="ARBA" id="ARBA00022833"/>
    </source>
</evidence>
<feature type="region of interest" description="Disordered" evidence="11">
    <location>
        <begin position="310"/>
        <end position="346"/>
    </location>
</feature>
<evidence type="ECO:0000313" key="15">
    <source>
        <dbReference type="Proteomes" id="UP000095300"/>
    </source>
</evidence>
<feature type="binding site" evidence="10">
    <location>
        <position position="60"/>
    </location>
    <ligand>
        <name>Zn(2+)</name>
        <dbReference type="ChEBI" id="CHEBI:29105"/>
    </ligand>
</feature>
<keyword evidence="3" id="KW-0677">Repeat</keyword>
<keyword evidence="5 10" id="KW-0862">Zinc</keyword>
<dbReference type="GO" id="GO:0008270">
    <property type="term" value="F:zinc ion binding"/>
    <property type="evidence" value="ECO:0007669"/>
    <property type="project" value="UniProtKB-UniRule"/>
</dbReference>
<feature type="compositionally biased region" description="Acidic residues" evidence="11">
    <location>
        <begin position="332"/>
        <end position="341"/>
    </location>
</feature>
<dbReference type="InterPro" id="IPR013087">
    <property type="entry name" value="Znf_C2H2_type"/>
</dbReference>
<comment type="similarity">
    <text evidence="8">Belongs to the snail C2H2-type zinc-finger protein family.</text>
</comment>
<evidence type="ECO:0000256" key="1">
    <source>
        <dbReference type="ARBA" id="ARBA00004123"/>
    </source>
</evidence>
<dbReference type="PANTHER" id="PTHR24388:SF54">
    <property type="entry name" value="PROTEIN ESCARGOT"/>
    <property type="match status" value="1"/>
</dbReference>
<name>A0A1I8PQT0_STOCA</name>
<comment type="subcellular location">
    <subcellularLocation>
        <location evidence="1">Nucleus</location>
    </subcellularLocation>
</comment>
<feature type="binding site" evidence="10">
    <location>
        <position position="10"/>
    </location>
    <ligand>
        <name>Zn(2+)</name>
        <dbReference type="ChEBI" id="CHEBI:29105"/>
    </ligand>
</feature>
<feature type="domain" description="C2H2-type" evidence="12">
    <location>
        <begin position="503"/>
        <end position="531"/>
    </location>
</feature>
<evidence type="ECO:0000256" key="3">
    <source>
        <dbReference type="ARBA" id="ARBA00022737"/>
    </source>
</evidence>
<feature type="domain" description="ZAD" evidence="13">
    <location>
        <begin position="5"/>
        <end position="84"/>
    </location>
</feature>
<keyword evidence="6" id="KW-0238">DNA-binding</keyword>
<feature type="domain" description="C2H2-type" evidence="12">
    <location>
        <begin position="561"/>
        <end position="584"/>
    </location>
</feature>